<proteinExistence type="predicted"/>
<dbReference type="Proteomes" id="UP000185608">
    <property type="component" value="Chromosome"/>
</dbReference>
<dbReference type="RefSeq" id="WP_070364616.1">
    <property type="nucleotide sequence ID" value="NZ_CP016070.1"/>
</dbReference>
<dbReference type="KEGG" id="halh:HTSR_0685"/>
<accession>A0A1J1AAK4</accession>
<keyword evidence="2" id="KW-0472">Membrane</keyword>
<accession>A0A1D8S3D8</accession>
<dbReference type="Proteomes" id="UP000186165">
    <property type="component" value="Chromosome"/>
</dbReference>
<evidence type="ECO:0000256" key="1">
    <source>
        <dbReference type="SAM" id="MobiDB-lite"/>
    </source>
</evidence>
<dbReference type="EMBL" id="CP016804">
    <property type="protein sequence ID" value="APE95170.1"/>
    <property type="molecule type" value="Genomic_DNA"/>
</dbReference>
<gene>
    <name evidence="4" type="ORF">HSR6_0711</name>
    <name evidence="3" type="ORF">HTSR_0685</name>
</gene>
<reference evidence="4" key="3">
    <citation type="journal article" date="2017" name="ISME J.">
        <title>Discovery of anaerobic lithoheterotrophic haloarchaea, ubiquitous in hypersaline habitats.</title>
        <authorList>
            <person name="Sorokin D.Y."/>
            <person name="Messina E."/>
            <person name="Smedile F."/>
            <person name="Roman P."/>
            <person name="Damste J.S.S."/>
            <person name="Ciordia S."/>
            <person name="Mena M.C."/>
            <person name="Ferrer M."/>
            <person name="Golyshin P.N."/>
            <person name="Kublanov I.V."/>
            <person name="Samarov N.I."/>
            <person name="Toshchakov S.V."/>
            <person name="La Cono V."/>
            <person name="Yakimov M.M."/>
        </authorList>
    </citation>
    <scope>NUCLEOTIDE SEQUENCE</scope>
    <source>
        <strain evidence="4">HSR6</strain>
    </source>
</reference>
<reference evidence="3 5" key="1">
    <citation type="submission" date="2016-06" db="EMBL/GenBank/DDBJ databases">
        <title>Discovery of anaerobic lithoheterotrophic haloarchaeon capable of sulfur respiration by hydrogen and formate.</title>
        <authorList>
            <person name="Sorokin D.Y."/>
            <person name="Kublanov I.V."/>
            <person name="Roman P."/>
            <person name="Sinninghe Damste J.S."/>
            <person name="Golyshin P.N."/>
            <person name="Rojo D."/>
            <person name="Ciordia S."/>
            <person name="Mena Md.C."/>
            <person name="Ferrer M."/>
            <person name="Smedile F."/>
            <person name="Messina E."/>
            <person name="La Cono V."/>
            <person name="Yakimov M.M."/>
        </authorList>
    </citation>
    <scope>NUCLEOTIDE SEQUENCE [LARGE SCALE GENOMIC DNA]</scope>
    <source>
        <strain evidence="3 5">HTSR1</strain>
    </source>
</reference>
<keyword evidence="2" id="KW-0812">Transmembrane</keyword>
<evidence type="ECO:0000313" key="3">
    <source>
        <dbReference type="EMBL" id="AOW79877.1"/>
    </source>
</evidence>
<organism evidence="3 5">
    <name type="scientific">Halodesulfurarchaeum formicicum</name>
    <dbReference type="NCBI Taxonomy" id="1873524"/>
    <lineage>
        <taxon>Archaea</taxon>
        <taxon>Methanobacteriati</taxon>
        <taxon>Methanobacteriota</taxon>
        <taxon>Stenosarchaea group</taxon>
        <taxon>Halobacteria</taxon>
        <taxon>Halobacteriales</taxon>
        <taxon>Halobacteriaceae</taxon>
        <taxon>Halodesulfurarchaeum</taxon>
    </lineage>
</organism>
<feature type="region of interest" description="Disordered" evidence="1">
    <location>
        <begin position="14"/>
        <end position="48"/>
    </location>
</feature>
<dbReference type="EMBL" id="CP016070">
    <property type="protein sequence ID" value="AOW79877.1"/>
    <property type="molecule type" value="Genomic_DNA"/>
</dbReference>
<dbReference type="AlphaFoldDB" id="A0A1D8S3D8"/>
<feature type="compositionally biased region" description="Low complexity" evidence="1">
    <location>
        <begin position="26"/>
        <end position="35"/>
    </location>
</feature>
<dbReference type="STRING" id="1873524.HSR6_0711"/>
<dbReference type="GeneID" id="30417233"/>
<protein>
    <submittedName>
        <fullName evidence="3">Uncharacterized protein</fullName>
    </submittedName>
</protein>
<feature type="transmembrane region" description="Helical" evidence="2">
    <location>
        <begin position="53"/>
        <end position="72"/>
    </location>
</feature>
<reference evidence="6" key="2">
    <citation type="submission" date="2016-08" db="EMBL/GenBank/DDBJ databases">
        <title>Discovery of first anaerobic lithoheterotrophic haloarchae widely represented in hypersaline habitats.</title>
        <authorList>
            <person name="Sorokin D.Y."/>
            <person name="Kublanov I.V."/>
            <person name="Roman P."/>
            <person name="Sinninghe Damste J.S."/>
            <person name="Golyshin P.N."/>
            <person name="Rojo D."/>
            <person name="Ciordia S."/>
            <person name="Mena Md.C."/>
            <person name="Ferrer M."/>
            <person name="Smedile F."/>
            <person name="Messina E."/>
            <person name="La Cono V."/>
            <person name="Yakimov M.M."/>
        </authorList>
    </citation>
    <scope>NUCLEOTIDE SEQUENCE [LARGE SCALE GENOMIC DNA]</scope>
    <source>
        <strain evidence="6">HSR6</strain>
    </source>
</reference>
<evidence type="ECO:0000313" key="5">
    <source>
        <dbReference type="Proteomes" id="UP000185608"/>
    </source>
</evidence>
<keyword evidence="6" id="KW-1185">Reference proteome</keyword>
<keyword evidence="2" id="KW-1133">Transmembrane helix</keyword>
<name>A0A1D8S3D8_9EURY</name>
<dbReference type="KEGG" id="hhsr:HSR6_0711"/>
<feature type="region of interest" description="Disordered" evidence="1">
    <location>
        <begin position="75"/>
        <end position="101"/>
    </location>
</feature>
<evidence type="ECO:0000256" key="2">
    <source>
        <dbReference type="SAM" id="Phobius"/>
    </source>
</evidence>
<sequence length="101" mass="10621">MVSEITFFELHLDGTQIGGDGADESPAPTRATPATEPVSRSESRSRLPSRRGFALGAVALAVTGALIGVFTWRRRSRGESTDDTETGAVIEGTDLEAIGSE</sequence>
<evidence type="ECO:0000313" key="4">
    <source>
        <dbReference type="EMBL" id="APE95170.1"/>
    </source>
</evidence>
<evidence type="ECO:0000313" key="6">
    <source>
        <dbReference type="Proteomes" id="UP000186165"/>
    </source>
</evidence>